<dbReference type="PROSITE" id="PS51257">
    <property type="entry name" value="PROKAR_LIPOPROTEIN"/>
    <property type="match status" value="1"/>
</dbReference>
<evidence type="ECO:0000313" key="3">
    <source>
        <dbReference type="Proteomes" id="UP000190827"/>
    </source>
</evidence>
<evidence type="ECO:0000313" key="2">
    <source>
        <dbReference type="EMBL" id="SKC44313.1"/>
    </source>
</evidence>
<feature type="signal peptide" evidence="1">
    <location>
        <begin position="1"/>
        <end position="24"/>
    </location>
</feature>
<protein>
    <submittedName>
        <fullName evidence="2">Uncharacterized protein</fullName>
    </submittedName>
</protein>
<dbReference type="RefSeq" id="WP_079704953.1">
    <property type="nucleotide sequence ID" value="NZ_FUZO01000001.1"/>
</dbReference>
<keyword evidence="1" id="KW-0732">Signal</keyword>
<name>A0ABY1LIA2_9MICO</name>
<dbReference type="EMBL" id="FUZO01000001">
    <property type="protein sequence ID" value="SKC44313.1"/>
    <property type="molecule type" value="Genomic_DNA"/>
</dbReference>
<comment type="caution">
    <text evidence="2">The sequence shown here is derived from an EMBL/GenBank/DDBJ whole genome shotgun (WGS) entry which is preliminary data.</text>
</comment>
<dbReference type="Proteomes" id="UP000190827">
    <property type="component" value="Unassembled WGS sequence"/>
</dbReference>
<evidence type="ECO:0000256" key="1">
    <source>
        <dbReference type="SAM" id="SignalP"/>
    </source>
</evidence>
<keyword evidence="3" id="KW-1185">Reference proteome</keyword>
<feature type="chain" id="PRO_5045148968" evidence="1">
    <location>
        <begin position="25"/>
        <end position="176"/>
    </location>
</feature>
<organism evidence="2 3">
    <name type="scientific">Plantibacter cousiniae</name>
    <name type="common">nom. nud.</name>
    <dbReference type="NCBI Taxonomy" id="199709"/>
    <lineage>
        <taxon>Bacteria</taxon>
        <taxon>Bacillati</taxon>
        <taxon>Actinomycetota</taxon>
        <taxon>Actinomycetes</taxon>
        <taxon>Micrococcales</taxon>
        <taxon>Microbacteriaceae</taxon>
        <taxon>Plantibacter</taxon>
    </lineage>
</organism>
<gene>
    <name evidence="2" type="ORF">SAMN06295973_0966</name>
</gene>
<sequence>MLKRVACAIGAAVMLVVIVGCAPAGDQPSTTPTQEGLSLSPRADQAYRCLVDKGWPVTISWDGGVDITSDDVPAGQEERYDQDAEACWAPLEEMTRDLSQEGIEELYEEELATRECLIAEGYQVDDPPSKQRFLDSYPDERWMAYGASDVTRAMADEESWRAINETCRQPSWTIGF</sequence>
<reference evidence="2 3" key="1">
    <citation type="submission" date="2017-02" db="EMBL/GenBank/DDBJ databases">
        <authorList>
            <person name="Varghese N."/>
            <person name="Submissions S."/>
        </authorList>
    </citation>
    <scope>NUCLEOTIDE SEQUENCE [LARGE SCALE GENOMIC DNA]</scope>
    <source>
        <strain evidence="2 3">VKM Ac-1787</strain>
    </source>
</reference>
<accession>A0ABY1LIA2</accession>
<proteinExistence type="predicted"/>